<accession>A0A5C7WH01</accession>
<evidence type="ECO:0000313" key="1">
    <source>
        <dbReference type="EMBL" id="TXI37017.1"/>
    </source>
</evidence>
<comment type="caution">
    <text evidence="1">The sequence shown here is derived from an EMBL/GenBank/DDBJ whole genome shotgun (WGS) entry which is preliminary data.</text>
</comment>
<name>A0A5C7WH01_METME</name>
<organism evidence="1 2">
    <name type="scientific">Methylophilus methylotrophus</name>
    <name type="common">Bacterium W3A1</name>
    <dbReference type="NCBI Taxonomy" id="17"/>
    <lineage>
        <taxon>Bacteria</taxon>
        <taxon>Pseudomonadati</taxon>
        <taxon>Pseudomonadota</taxon>
        <taxon>Betaproteobacteria</taxon>
        <taxon>Nitrosomonadales</taxon>
        <taxon>Methylophilaceae</taxon>
        <taxon>Methylophilus</taxon>
    </lineage>
</organism>
<reference evidence="1 2" key="1">
    <citation type="submission" date="2018-09" db="EMBL/GenBank/DDBJ databases">
        <title>Metagenome Assembled Genomes from an Advanced Water Purification Facility.</title>
        <authorList>
            <person name="Stamps B.W."/>
            <person name="Spear J.R."/>
        </authorList>
    </citation>
    <scope>NUCLEOTIDE SEQUENCE [LARGE SCALE GENOMIC DNA]</scope>
    <source>
        <strain evidence="1">Bin_42_2</strain>
    </source>
</reference>
<evidence type="ECO:0000313" key="2">
    <source>
        <dbReference type="Proteomes" id="UP000321374"/>
    </source>
</evidence>
<sequence length="72" mass="8275">MLTLKPPRTDTRRETLHNSRWELRCSLTDQGKANFDIIKAAYEQHLGKPLSQSKFLDYFFEASAQSITNAGM</sequence>
<dbReference type="AlphaFoldDB" id="A0A5C7WH01"/>
<dbReference type="EMBL" id="SSGG01000070">
    <property type="protein sequence ID" value="TXI37017.1"/>
    <property type="molecule type" value="Genomic_DNA"/>
</dbReference>
<dbReference type="Proteomes" id="UP000321374">
    <property type="component" value="Unassembled WGS sequence"/>
</dbReference>
<protein>
    <submittedName>
        <fullName evidence="1">Uncharacterized protein</fullName>
    </submittedName>
</protein>
<proteinExistence type="predicted"/>
<gene>
    <name evidence="1" type="ORF">E6Q51_04285</name>
</gene>